<dbReference type="InterPro" id="IPR051504">
    <property type="entry name" value="Plant_metabolite_acyltrans"/>
</dbReference>
<organism evidence="3 4">
    <name type="scientific">Aegilops tauschii subsp. strangulata</name>
    <name type="common">Goatgrass</name>
    <dbReference type="NCBI Taxonomy" id="200361"/>
    <lineage>
        <taxon>Eukaryota</taxon>
        <taxon>Viridiplantae</taxon>
        <taxon>Streptophyta</taxon>
        <taxon>Embryophyta</taxon>
        <taxon>Tracheophyta</taxon>
        <taxon>Spermatophyta</taxon>
        <taxon>Magnoliopsida</taxon>
        <taxon>Liliopsida</taxon>
        <taxon>Poales</taxon>
        <taxon>Poaceae</taxon>
        <taxon>BOP clade</taxon>
        <taxon>Pooideae</taxon>
        <taxon>Triticodae</taxon>
        <taxon>Triticeae</taxon>
        <taxon>Triticinae</taxon>
        <taxon>Aegilops</taxon>
    </lineage>
</organism>
<dbReference type="PANTHER" id="PTHR31625">
    <property type="match status" value="1"/>
</dbReference>
<dbReference type="GO" id="GO:0016747">
    <property type="term" value="F:acyltransferase activity, transferring groups other than amino-acyl groups"/>
    <property type="evidence" value="ECO:0007669"/>
    <property type="project" value="UniProtKB-ARBA"/>
</dbReference>
<keyword evidence="4" id="KW-1185">Reference proteome</keyword>
<keyword evidence="1" id="KW-0808">Transferase</keyword>
<evidence type="ECO:0000313" key="4">
    <source>
        <dbReference type="Proteomes" id="UP000015105"/>
    </source>
</evidence>
<dbReference type="EnsemblPlants" id="AET2Gv20996800.5">
    <property type="protein sequence ID" value="AET2Gv20996800.5"/>
    <property type="gene ID" value="AET2Gv20996800"/>
</dbReference>
<dbReference type="Proteomes" id="UP000015105">
    <property type="component" value="Chromosome 2D"/>
</dbReference>
<reference evidence="4" key="2">
    <citation type="journal article" date="2017" name="Nat. Plants">
        <title>The Aegilops tauschii genome reveals multiple impacts of transposons.</title>
        <authorList>
            <person name="Zhao G."/>
            <person name="Zou C."/>
            <person name="Li K."/>
            <person name="Wang K."/>
            <person name="Li T."/>
            <person name="Gao L."/>
            <person name="Zhang X."/>
            <person name="Wang H."/>
            <person name="Yang Z."/>
            <person name="Liu X."/>
            <person name="Jiang W."/>
            <person name="Mao L."/>
            <person name="Kong X."/>
            <person name="Jiao Y."/>
            <person name="Jia J."/>
        </authorList>
    </citation>
    <scope>NUCLEOTIDE SEQUENCE [LARGE SCALE GENOMIC DNA]</scope>
    <source>
        <strain evidence="4">cv. AL8/78</strain>
    </source>
</reference>
<protein>
    <submittedName>
        <fullName evidence="3">Uncharacterized protein</fullName>
    </submittedName>
</protein>
<evidence type="ECO:0000256" key="1">
    <source>
        <dbReference type="ARBA" id="ARBA00022679"/>
    </source>
</evidence>
<evidence type="ECO:0000256" key="2">
    <source>
        <dbReference type="ARBA" id="ARBA00023315"/>
    </source>
</evidence>
<reference evidence="3" key="3">
    <citation type="journal article" date="2017" name="Nature">
        <title>Genome sequence of the progenitor of the wheat D genome Aegilops tauschii.</title>
        <authorList>
            <person name="Luo M.C."/>
            <person name="Gu Y.Q."/>
            <person name="Puiu D."/>
            <person name="Wang H."/>
            <person name="Twardziok S.O."/>
            <person name="Deal K.R."/>
            <person name="Huo N."/>
            <person name="Zhu T."/>
            <person name="Wang L."/>
            <person name="Wang Y."/>
            <person name="McGuire P.E."/>
            <person name="Liu S."/>
            <person name="Long H."/>
            <person name="Ramasamy R.K."/>
            <person name="Rodriguez J.C."/>
            <person name="Van S.L."/>
            <person name="Yuan L."/>
            <person name="Wang Z."/>
            <person name="Xia Z."/>
            <person name="Xiao L."/>
            <person name="Anderson O.D."/>
            <person name="Ouyang S."/>
            <person name="Liang Y."/>
            <person name="Zimin A.V."/>
            <person name="Pertea G."/>
            <person name="Qi P."/>
            <person name="Bennetzen J.L."/>
            <person name="Dai X."/>
            <person name="Dawson M.W."/>
            <person name="Muller H.G."/>
            <person name="Kugler K."/>
            <person name="Rivarola-Duarte L."/>
            <person name="Spannagl M."/>
            <person name="Mayer K.F.X."/>
            <person name="Lu F.H."/>
            <person name="Bevan M.W."/>
            <person name="Leroy P."/>
            <person name="Li P."/>
            <person name="You F.M."/>
            <person name="Sun Q."/>
            <person name="Liu Z."/>
            <person name="Lyons E."/>
            <person name="Wicker T."/>
            <person name="Salzberg S.L."/>
            <person name="Devos K.M."/>
            <person name="Dvorak J."/>
        </authorList>
    </citation>
    <scope>NUCLEOTIDE SEQUENCE [LARGE SCALE GENOMIC DNA]</scope>
    <source>
        <strain evidence="3">cv. AL8/78</strain>
    </source>
</reference>
<accession>A0A453CX74</accession>
<dbReference type="Pfam" id="PF02458">
    <property type="entry name" value="Transferase"/>
    <property type="match status" value="1"/>
</dbReference>
<sequence length="519" mass="55664">RPRARSHTRISHHRCRPLMLARSVGWLYLRIEWITRDRAPSRQYSSLQHQTPRRAASAPPMARVLRTSLVAPSPAGAALHERSLPLTYLDALWLHATPVERVFFYPDATSDVLSNLTDSLVAPSPAGAALHERSLPLTYLDALWLHATPVERVFFYPDATSDVLSNLTDSLSNALAAFYPLAGRLRLTPGAHNRYELHYQPGDGVTFTVAEHHHVGFGELATDDPTEVAKIVPLVPPLPEGGAVLAVQATVLRGGLAIGVTVHHAACDGVSSTHFLRTWAWAAAACSGASAPEPPFVDRSIIRPRDDLYDAFTAPRLSSNDDGGKPPDLPVVQQLLAAFTLSKEHLQSIKAAVAGEAGCRGVPPPRATSIIAAFGFIWQCYVRAKPGTDGKAASSCGGRAYFLLPADHRTRLEPPVPDEYLGNCLGPCIASAPRRDVAAAGADGLFTACAAIATAIDGVVRDGAAYWDGWMERIIEAYSAGGFPQTVAGSPRFRVYDTDFGFGRPAKVDVVSAARTGSI</sequence>
<keyword evidence="2" id="KW-0012">Acyltransferase</keyword>
<name>A0A453CX74_AEGTS</name>
<proteinExistence type="predicted"/>
<reference evidence="3" key="4">
    <citation type="submission" date="2019-03" db="UniProtKB">
        <authorList>
            <consortium name="EnsemblPlants"/>
        </authorList>
    </citation>
    <scope>IDENTIFICATION</scope>
</reference>
<dbReference type="InterPro" id="IPR023213">
    <property type="entry name" value="CAT-like_dom_sf"/>
</dbReference>
<dbReference type="AlphaFoldDB" id="A0A453CX74"/>
<dbReference type="Gramene" id="AET2Gv20996800.5">
    <property type="protein sequence ID" value="AET2Gv20996800.5"/>
    <property type="gene ID" value="AET2Gv20996800"/>
</dbReference>
<reference evidence="3" key="5">
    <citation type="journal article" date="2021" name="G3 (Bethesda)">
        <title>Aegilops tauschii genome assembly Aet v5.0 features greater sequence contiguity and improved annotation.</title>
        <authorList>
            <person name="Wang L."/>
            <person name="Zhu T."/>
            <person name="Rodriguez J.C."/>
            <person name="Deal K.R."/>
            <person name="Dubcovsky J."/>
            <person name="McGuire P.E."/>
            <person name="Lux T."/>
            <person name="Spannagl M."/>
            <person name="Mayer K.F.X."/>
            <person name="Baldrich P."/>
            <person name="Meyers B.C."/>
            <person name="Huo N."/>
            <person name="Gu Y.Q."/>
            <person name="Zhou H."/>
            <person name="Devos K.M."/>
            <person name="Bennetzen J.L."/>
            <person name="Unver T."/>
            <person name="Budak H."/>
            <person name="Gulick P.J."/>
            <person name="Galiba G."/>
            <person name="Kalapos B."/>
            <person name="Nelson D.R."/>
            <person name="Li P."/>
            <person name="You F.M."/>
            <person name="Luo M.C."/>
            <person name="Dvorak J."/>
        </authorList>
    </citation>
    <scope>NUCLEOTIDE SEQUENCE [LARGE SCALE GENOMIC DNA]</scope>
    <source>
        <strain evidence="3">cv. AL8/78</strain>
    </source>
</reference>
<dbReference type="Gene3D" id="3.30.559.10">
    <property type="entry name" value="Chloramphenicol acetyltransferase-like domain"/>
    <property type="match status" value="3"/>
</dbReference>
<reference evidence="4" key="1">
    <citation type="journal article" date="2014" name="Science">
        <title>Ancient hybridizations among the ancestral genomes of bread wheat.</title>
        <authorList>
            <consortium name="International Wheat Genome Sequencing Consortium,"/>
            <person name="Marcussen T."/>
            <person name="Sandve S.R."/>
            <person name="Heier L."/>
            <person name="Spannagl M."/>
            <person name="Pfeifer M."/>
            <person name="Jakobsen K.S."/>
            <person name="Wulff B.B."/>
            <person name="Steuernagel B."/>
            <person name="Mayer K.F."/>
            <person name="Olsen O.A."/>
        </authorList>
    </citation>
    <scope>NUCLEOTIDE SEQUENCE [LARGE SCALE GENOMIC DNA]</scope>
    <source>
        <strain evidence="4">cv. AL8/78</strain>
    </source>
</reference>
<evidence type="ECO:0000313" key="3">
    <source>
        <dbReference type="EnsemblPlants" id="AET2Gv20996800.5"/>
    </source>
</evidence>